<proteinExistence type="predicted"/>
<keyword evidence="2" id="KW-1185">Reference proteome</keyword>
<gene>
    <name evidence="1" type="ORF">WICPIJ_000508</name>
</gene>
<sequence length="114" mass="12608">MNWIDRIINRMNSSSVTGLPEYLNSSYKSTNSRFRAELVLTSWVSKYPTISLKLRFFGMSKSGKNASSHLNFKVRALITSSKESKGGKYLESGADNPGCLTLSTALALMVFTTV</sequence>
<accession>A0A9P8TQT0</accession>
<evidence type="ECO:0000313" key="1">
    <source>
        <dbReference type="EMBL" id="KAH3688518.1"/>
    </source>
</evidence>
<name>A0A9P8TQT0_WICPI</name>
<protein>
    <submittedName>
        <fullName evidence="1">Uncharacterized protein</fullName>
    </submittedName>
</protein>
<reference evidence="1" key="2">
    <citation type="submission" date="2021-01" db="EMBL/GenBank/DDBJ databases">
        <authorList>
            <person name="Schikora-Tamarit M.A."/>
        </authorList>
    </citation>
    <scope>NUCLEOTIDE SEQUENCE</scope>
    <source>
        <strain evidence="1">CBS2887</strain>
    </source>
</reference>
<organism evidence="1 2">
    <name type="scientific">Wickerhamomyces pijperi</name>
    <name type="common">Yeast</name>
    <name type="synonym">Pichia pijperi</name>
    <dbReference type="NCBI Taxonomy" id="599730"/>
    <lineage>
        <taxon>Eukaryota</taxon>
        <taxon>Fungi</taxon>
        <taxon>Dikarya</taxon>
        <taxon>Ascomycota</taxon>
        <taxon>Saccharomycotina</taxon>
        <taxon>Saccharomycetes</taxon>
        <taxon>Phaffomycetales</taxon>
        <taxon>Wickerhamomycetaceae</taxon>
        <taxon>Wickerhamomyces</taxon>
    </lineage>
</organism>
<evidence type="ECO:0000313" key="2">
    <source>
        <dbReference type="Proteomes" id="UP000774326"/>
    </source>
</evidence>
<reference evidence="1" key="1">
    <citation type="journal article" date="2021" name="Open Biol.">
        <title>Shared evolutionary footprints suggest mitochondrial oxidative damage underlies multiple complex I losses in fungi.</title>
        <authorList>
            <person name="Schikora-Tamarit M.A."/>
            <person name="Marcet-Houben M."/>
            <person name="Nosek J."/>
            <person name="Gabaldon T."/>
        </authorList>
    </citation>
    <scope>NUCLEOTIDE SEQUENCE</scope>
    <source>
        <strain evidence="1">CBS2887</strain>
    </source>
</reference>
<dbReference type="EMBL" id="JAEUBG010000312">
    <property type="protein sequence ID" value="KAH3688518.1"/>
    <property type="molecule type" value="Genomic_DNA"/>
</dbReference>
<dbReference type="Proteomes" id="UP000774326">
    <property type="component" value="Unassembled WGS sequence"/>
</dbReference>
<comment type="caution">
    <text evidence="1">The sequence shown here is derived from an EMBL/GenBank/DDBJ whole genome shotgun (WGS) entry which is preliminary data.</text>
</comment>
<dbReference type="AlphaFoldDB" id="A0A9P8TQT0"/>